<dbReference type="InterPro" id="IPR042095">
    <property type="entry name" value="SUMF_sf"/>
</dbReference>
<dbReference type="PROSITE" id="PS00108">
    <property type="entry name" value="PROTEIN_KINASE_ST"/>
    <property type="match status" value="1"/>
</dbReference>
<accession>A0A518BMM9</accession>
<sequence length="993" mass="108541">MSEFIESRARSLLARFLVDRESNASDHWRSWLAQQDECRSDSDLMKVAAQIFEEMMRIGGALERGTDEPDGAGFTRYAIPSSPGHSSPGRSSPGIGGDLRSKSQVGDFKLVREVGRGGMGVVWEARQESLGRTVALKLVLPERVDRKSLDLFAREARAGGRLSHPNLVGTIATGVNEGLAWIAQEFVAGSYTLKDRIDALRAADGVEPAHYRWTAETFAAIADGLQAAHDAGVIHRDIKPANILLATGDVPKVTDFGLARVQDDPVLSQTGDFAGTFYYMSPEQVAAKRMGLDHRTDIFSLGVMLYETLALRRPFEGDTTHQIAEKIVVVDPPLVSRFRSQCPSELAVICSKAIDKAPGRRYQSMRELADDLRRHLANEPIVAQPPGRWARLVKWSKRNPAVSAATSVSLLALVVVSLLLVRTLRTSESNARLAVLANERAEEISAQTSLATRRLDDVLSLSASQDLAGLIAGAQKLWPARPQMLPRYEAWLSDARQLLEGRGADPDHDLKARPSLDQHRARLADLRSRAVPVEDPERLARAEELAEGTELAALRGYRSGLETELEAGSAADPEAARIELGQVEAAIAELEIGMGLRVFASPEEAWWHRQLSGLVRGIEALHDPKNGLAGDTLTEEFGWGIARRRDFASNLVEASISSDSVRRRWELAVEGIAASPQYAGMELAPQQGLVPIGADPDSGLWEFAHLQTGTVPRRDRDGRLAITEESALVFVLIPAGTFAMGAQSIDELAPNYDPAARPNEGPLRDVELSAFFISKYEMTQGQWQRIAGINPSGVGAAQYDRRLNRHNLDWSTMHPVEQVSWRDAKRTVDLLGLTLPTEAQWEYACRGGTETVFWPGDEVESLSNAANIADAFAKANGGEHFSAWEASVDDGNALHARVGSYAANGFGLHDTLGNVWEWCLDEYVEGAYGEERSGPDPVVVERGVLERVCRGGSFNSPAAIARSAFRLYVTPDFGAEFIGLRPARPVDPTPQYD</sequence>
<evidence type="ECO:0000256" key="3">
    <source>
        <dbReference type="ARBA" id="ARBA00022777"/>
    </source>
</evidence>
<dbReference type="SUPFAM" id="SSF56112">
    <property type="entry name" value="Protein kinase-like (PK-like)"/>
    <property type="match status" value="1"/>
</dbReference>
<evidence type="ECO:0000313" key="8">
    <source>
        <dbReference type="EMBL" id="QDU68239.1"/>
    </source>
</evidence>
<dbReference type="PANTHER" id="PTHR43289:SF34">
    <property type="entry name" value="SERINE_THREONINE-PROTEIN KINASE YBDM-RELATED"/>
    <property type="match status" value="1"/>
</dbReference>
<reference evidence="8 9" key="1">
    <citation type="submission" date="2019-02" db="EMBL/GenBank/DDBJ databases">
        <title>Deep-cultivation of Planctomycetes and their phenomic and genomic characterization uncovers novel biology.</title>
        <authorList>
            <person name="Wiegand S."/>
            <person name="Jogler M."/>
            <person name="Boedeker C."/>
            <person name="Pinto D."/>
            <person name="Vollmers J."/>
            <person name="Rivas-Marin E."/>
            <person name="Kohn T."/>
            <person name="Peeters S.H."/>
            <person name="Heuer A."/>
            <person name="Rast P."/>
            <person name="Oberbeckmann S."/>
            <person name="Bunk B."/>
            <person name="Jeske O."/>
            <person name="Meyerdierks A."/>
            <person name="Storesund J.E."/>
            <person name="Kallscheuer N."/>
            <person name="Luecker S."/>
            <person name="Lage O.M."/>
            <person name="Pohl T."/>
            <person name="Merkel B.J."/>
            <person name="Hornburger P."/>
            <person name="Mueller R.-W."/>
            <person name="Bruemmer F."/>
            <person name="Labrenz M."/>
            <person name="Spormann A.M."/>
            <person name="Op den Camp H."/>
            <person name="Overmann J."/>
            <person name="Amann R."/>
            <person name="Jetten M.S.M."/>
            <person name="Mascher T."/>
            <person name="Medema M.H."/>
            <person name="Devos D.P."/>
            <person name="Kaster A.-K."/>
            <person name="Ovreas L."/>
            <person name="Rohde M."/>
            <person name="Galperin M.Y."/>
            <person name="Jogler C."/>
        </authorList>
    </citation>
    <scope>NUCLEOTIDE SEQUENCE [LARGE SCALE GENOMIC DNA]</scope>
    <source>
        <strain evidence="8 9">Pla133</strain>
    </source>
</reference>
<dbReference type="EC" id="2.7.11.1" evidence="8"/>
<dbReference type="Gene3D" id="3.90.1580.10">
    <property type="entry name" value="paralog of FGE (formylglycine-generating enzyme)"/>
    <property type="match status" value="1"/>
</dbReference>
<dbReference type="Proteomes" id="UP000316921">
    <property type="component" value="Chromosome"/>
</dbReference>
<gene>
    <name evidence="8" type="primary">prkC_10</name>
    <name evidence="8" type="ORF">Pla133_33340</name>
</gene>
<keyword evidence="3 8" id="KW-0418">Kinase</keyword>
<dbReference type="InterPro" id="IPR000719">
    <property type="entry name" value="Prot_kinase_dom"/>
</dbReference>
<dbReference type="AlphaFoldDB" id="A0A518BMM9"/>
<dbReference type="Pfam" id="PF03781">
    <property type="entry name" value="FGE-sulfatase"/>
    <property type="match status" value="1"/>
</dbReference>
<keyword evidence="4 5" id="KW-0067">ATP-binding</keyword>
<dbReference type="InterPro" id="IPR017441">
    <property type="entry name" value="Protein_kinase_ATP_BS"/>
</dbReference>
<dbReference type="InterPro" id="IPR016187">
    <property type="entry name" value="CTDL_fold"/>
</dbReference>
<dbReference type="EMBL" id="CP036287">
    <property type="protein sequence ID" value="QDU68239.1"/>
    <property type="molecule type" value="Genomic_DNA"/>
</dbReference>
<keyword evidence="2 5" id="KW-0547">Nucleotide-binding</keyword>
<name>A0A518BMM9_9BACT</name>
<dbReference type="Pfam" id="PF00069">
    <property type="entry name" value="Pkinase"/>
    <property type="match status" value="1"/>
</dbReference>
<feature type="domain" description="Protein kinase" evidence="7">
    <location>
        <begin position="108"/>
        <end position="382"/>
    </location>
</feature>
<dbReference type="RefSeq" id="WP_145067083.1">
    <property type="nucleotide sequence ID" value="NZ_CP036287.1"/>
</dbReference>
<evidence type="ECO:0000256" key="6">
    <source>
        <dbReference type="SAM" id="MobiDB-lite"/>
    </source>
</evidence>
<dbReference type="GO" id="GO:0004674">
    <property type="term" value="F:protein serine/threonine kinase activity"/>
    <property type="evidence" value="ECO:0007669"/>
    <property type="project" value="UniProtKB-EC"/>
</dbReference>
<evidence type="ECO:0000313" key="9">
    <source>
        <dbReference type="Proteomes" id="UP000316921"/>
    </source>
</evidence>
<feature type="region of interest" description="Disordered" evidence="6">
    <location>
        <begin position="62"/>
        <end position="101"/>
    </location>
</feature>
<evidence type="ECO:0000256" key="1">
    <source>
        <dbReference type="ARBA" id="ARBA00022679"/>
    </source>
</evidence>
<dbReference type="InterPro" id="IPR008271">
    <property type="entry name" value="Ser/Thr_kinase_AS"/>
</dbReference>
<dbReference type="SUPFAM" id="SSF56436">
    <property type="entry name" value="C-type lectin-like"/>
    <property type="match status" value="1"/>
</dbReference>
<dbReference type="KEGG" id="pbap:Pla133_33340"/>
<evidence type="ECO:0000256" key="2">
    <source>
        <dbReference type="ARBA" id="ARBA00022741"/>
    </source>
</evidence>
<dbReference type="InterPro" id="IPR011009">
    <property type="entry name" value="Kinase-like_dom_sf"/>
</dbReference>
<dbReference type="PROSITE" id="PS00107">
    <property type="entry name" value="PROTEIN_KINASE_ATP"/>
    <property type="match status" value="1"/>
</dbReference>
<dbReference type="GO" id="GO:0005524">
    <property type="term" value="F:ATP binding"/>
    <property type="evidence" value="ECO:0007669"/>
    <property type="project" value="UniProtKB-UniRule"/>
</dbReference>
<dbReference type="PROSITE" id="PS50011">
    <property type="entry name" value="PROTEIN_KINASE_DOM"/>
    <property type="match status" value="1"/>
</dbReference>
<dbReference type="SMART" id="SM00220">
    <property type="entry name" value="S_TKc"/>
    <property type="match status" value="1"/>
</dbReference>
<feature type="binding site" evidence="5">
    <location>
        <position position="137"/>
    </location>
    <ligand>
        <name>ATP</name>
        <dbReference type="ChEBI" id="CHEBI:30616"/>
    </ligand>
</feature>
<keyword evidence="1 8" id="KW-0808">Transferase</keyword>
<dbReference type="Gene3D" id="1.10.510.10">
    <property type="entry name" value="Transferase(Phosphotransferase) domain 1"/>
    <property type="match status" value="1"/>
</dbReference>
<feature type="compositionally biased region" description="Low complexity" evidence="6">
    <location>
        <begin position="80"/>
        <end position="93"/>
    </location>
</feature>
<dbReference type="InterPro" id="IPR005532">
    <property type="entry name" value="SUMF_dom"/>
</dbReference>
<organism evidence="8 9">
    <name type="scientific">Engelhardtia mirabilis</name>
    <dbReference type="NCBI Taxonomy" id="2528011"/>
    <lineage>
        <taxon>Bacteria</taxon>
        <taxon>Pseudomonadati</taxon>
        <taxon>Planctomycetota</taxon>
        <taxon>Planctomycetia</taxon>
        <taxon>Planctomycetia incertae sedis</taxon>
        <taxon>Engelhardtia</taxon>
    </lineage>
</organism>
<dbReference type="Gene3D" id="3.30.200.20">
    <property type="entry name" value="Phosphorylase Kinase, domain 1"/>
    <property type="match status" value="1"/>
</dbReference>
<evidence type="ECO:0000259" key="7">
    <source>
        <dbReference type="PROSITE" id="PS50011"/>
    </source>
</evidence>
<dbReference type="PANTHER" id="PTHR43289">
    <property type="entry name" value="MITOGEN-ACTIVATED PROTEIN KINASE KINASE KINASE 20-RELATED"/>
    <property type="match status" value="1"/>
</dbReference>
<evidence type="ECO:0000256" key="4">
    <source>
        <dbReference type="ARBA" id="ARBA00022840"/>
    </source>
</evidence>
<keyword evidence="9" id="KW-1185">Reference proteome</keyword>
<protein>
    <submittedName>
        <fullName evidence="8">Serine/threonine-protein kinase PrkC</fullName>
        <ecNumber evidence="8">2.7.11.1</ecNumber>
    </submittedName>
</protein>
<evidence type="ECO:0000256" key="5">
    <source>
        <dbReference type="PROSITE-ProRule" id="PRU10141"/>
    </source>
</evidence>
<proteinExistence type="predicted"/>
<dbReference type="CDD" id="cd14014">
    <property type="entry name" value="STKc_PknB_like"/>
    <property type="match status" value="1"/>
</dbReference>